<evidence type="ECO:0000259" key="8">
    <source>
        <dbReference type="Pfam" id="PF21252"/>
    </source>
</evidence>
<evidence type="ECO:0000256" key="5">
    <source>
        <dbReference type="ARBA" id="ARBA00023295"/>
    </source>
</evidence>
<dbReference type="Gene3D" id="3.30.360.10">
    <property type="entry name" value="Dihydrodipicolinate Reductase, domain 2"/>
    <property type="match status" value="1"/>
</dbReference>
<dbReference type="GO" id="GO:0000166">
    <property type="term" value="F:nucleotide binding"/>
    <property type="evidence" value="ECO:0007669"/>
    <property type="project" value="InterPro"/>
</dbReference>
<dbReference type="SUPFAM" id="SSF55347">
    <property type="entry name" value="Glyceraldehyde-3-phosphate dehydrogenase-like, C-terminal domain"/>
    <property type="match status" value="1"/>
</dbReference>
<sequence length="461" mass="52398">MQLLAWLLCLILVPSTHVDAKNIKVIETNIPKRPAGQKDVLQLTTPKLQTVRVGFVGLGMRGIGAVERWSQIPGTDIVALCDVEADRVELSQKRLDKHGRHRAVAYSGSIDAYKKMCERKDIDIIYIATDWVHHVPIALYAMNHGKHVAIEVPAATNMDEIWALINTAERTRKHCMMLENCVYDFFELSTLNMAQQGLFGEVLHVEGAYIHNLEDFWGEYWHNWRLDFNRKNRGDVYPTHGIGPDCQVLNIHRGDRMEYLVAMDTKATIGPKLVEEQTGKPCNDFQNGDQTSTLIRTVKGKTMLIQHNVMTPRPYNRMYQVVGTDGYASKYPVGELAFRPKQLATNEKISHENLTAHAAVANKVRDELLQQYTPQFVKDLQEKAKKVGGHGGMDYIMDYRLVYCLQNGLPLDMDVYDLAEWCCLGELTRLSIENNSAPVAIPDFTRGAWKRINGFQYHFAP</sequence>
<name>A0A096BRT1_9BACT</name>
<feature type="signal peptide" evidence="6">
    <location>
        <begin position="1"/>
        <end position="20"/>
    </location>
</feature>
<dbReference type="PANTHER" id="PTHR43818">
    <property type="entry name" value="BCDNA.GH03377"/>
    <property type="match status" value="1"/>
</dbReference>
<dbReference type="PANTHER" id="PTHR43818:SF1">
    <property type="entry name" value="GLYCOSYL HYDROLASE FAMILY 109 PROTEIN"/>
    <property type="match status" value="1"/>
</dbReference>
<evidence type="ECO:0000256" key="4">
    <source>
        <dbReference type="ARBA" id="ARBA00023027"/>
    </source>
</evidence>
<dbReference type="OrthoDB" id="9771072at2"/>
<organism evidence="9 10">
    <name type="scientific">Hoylesella buccalis DNF00853</name>
    <dbReference type="NCBI Taxonomy" id="1401074"/>
    <lineage>
        <taxon>Bacteria</taxon>
        <taxon>Pseudomonadati</taxon>
        <taxon>Bacteroidota</taxon>
        <taxon>Bacteroidia</taxon>
        <taxon>Bacteroidales</taxon>
        <taxon>Prevotellaceae</taxon>
        <taxon>Hoylesella</taxon>
    </lineage>
</organism>
<reference evidence="9 10" key="1">
    <citation type="submission" date="2014-07" db="EMBL/GenBank/DDBJ databases">
        <authorList>
            <person name="McCorrison J."/>
            <person name="Sanka R."/>
            <person name="Torralba M."/>
            <person name="Gillis M."/>
            <person name="Haft D.H."/>
            <person name="Methe B."/>
            <person name="Sutton G."/>
            <person name="Nelson K.E."/>
        </authorList>
    </citation>
    <scope>NUCLEOTIDE SEQUENCE [LARGE SCALE GENOMIC DNA]</scope>
    <source>
        <strain evidence="9 10">DNF00853</strain>
    </source>
</reference>
<dbReference type="SUPFAM" id="SSF51735">
    <property type="entry name" value="NAD(P)-binding Rossmann-fold domains"/>
    <property type="match status" value="1"/>
</dbReference>
<feature type="domain" description="Gfo/Idh/MocA-like oxidoreductase N-terminal" evidence="7">
    <location>
        <begin position="51"/>
        <end position="177"/>
    </location>
</feature>
<dbReference type="InterPro" id="IPR049303">
    <property type="entry name" value="Glyco_hydro_109_C"/>
</dbReference>
<dbReference type="GO" id="GO:0016798">
    <property type="term" value="F:hydrolase activity, acting on glycosyl bonds"/>
    <property type="evidence" value="ECO:0007669"/>
    <property type="project" value="UniProtKB-KW"/>
</dbReference>
<comment type="similarity">
    <text evidence="2">Belongs to the Gfo/Idh/MocA family. Glycosyl hydrolase 109 subfamily.</text>
</comment>
<dbReference type="RefSeq" id="WP_036872132.1">
    <property type="nucleotide sequence ID" value="NZ_JRNN01000034.1"/>
</dbReference>
<dbReference type="Proteomes" id="UP000029556">
    <property type="component" value="Unassembled WGS sequence"/>
</dbReference>
<feature type="domain" description="Glycosyl hydrolase 109 C-terminal" evidence="8">
    <location>
        <begin position="189"/>
        <end position="332"/>
    </location>
</feature>
<dbReference type="AlphaFoldDB" id="A0A096BRT1"/>
<keyword evidence="5" id="KW-0326">Glycosidase</keyword>
<accession>A0A096BRT1</accession>
<evidence type="ECO:0000256" key="2">
    <source>
        <dbReference type="ARBA" id="ARBA00009329"/>
    </source>
</evidence>
<dbReference type="EMBL" id="JRNN01000034">
    <property type="protein sequence ID" value="KGF35944.1"/>
    <property type="molecule type" value="Genomic_DNA"/>
</dbReference>
<comment type="caution">
    <text evidence="9">The sequence shown here is derived from an EMBL/GenBank/DDBJ whole genome shotgun (WGS) entry which is preliminary data.</text>
</comment>
<dbReference type="InterPro" id="IPR000683">
    <property type="entry name" value="Gfo/Idh/MocA-like_OxRdtase_N"/>
</dbReference>
<dbReference type="InterPro" id="IPR036291">
    <property type="entry name" value="NAD(P)-bd_dom_sf"/>
</dbReference>
<dbReference type="Pfam" id="PF21252">
    <property type="entry name" value="Glyco_hydro_109_C"/>
    <property type="match status" value="1"/>
</dbReference>
<dbReference type="Gene3D" id="3.40.50.720">
    <property type="entry name" value="NAD(P)-binding Rossmann-like Domain"/>
    <property type="match status" value="1"/>
</dbReference>
<dbReference type="InterPro" id="IPR050463">
    <property type="entry name" value="Gfo/Idh/MocA_oxidrdct_glycsds"/>
</dbReference>
<protein>
    <submittedName>
        <fullName evidence="9">Glycosyl hydrolase family 109</fullName>
    </submittedName>
</protein>
<comment type="cofactor">
    <cofactor evidence="1">
        <name>NAD(+)</name>
        <dbReference type="ChEBI" id="CHEBI:57540"/>
    </cofactor>
</comment>
<keyword evidence="3 9" id="KW-0378">Hydrolase</keyword>
<keyword evidence="4" id="KW-0520">NAD</keyword>
<gene>
    <name evidence="9" type="ORF">HMPREF2137_03550</name>
</gene>
<evidence type="ECO:0000259" key="7">
    <source>
        <dbReference type="Pfam" id="PF01408"/>
    </source>
</evidence>
<keyword evidence="6" id="KW-0732">Signal</keyword>
<feature type="chain" id="PRO_5001926008" evidence="6">
    <location>
        <begin position="21"/>
        <end position="461"/>
    </location>
</feature>
<evidence type="ECO:0000256" key="1">
    <source>
        <dbReference type="ARBA" id="ARBA00001911"/>
    </source>
</evidence>
<evidence type="ECO:0000256" key="6">
    <source>
        <dbReference type="SAM" id="SignalP"/>
    </source>
</evidence>
<proteinExistence type="inferred from homology"/>
<dbReference type="Pfam" id="PF01408">
    <property type="entry name" value="GFO_IDH_MocA"/>
    <property type="match status" value="1"/>
</dbReference>
<evidence type="ECO:0000256" key="3">
    <source>
        <dbReference type="ARBA" id="ARBA00022801"/>
    </source>
</evidence>
<evidence type="ECO:0000313" key="10">
    <source>
        <dbReference type="Proteomes" id="UP000029556"/>
    </source>
</evidence>
<evidence type="ECO:0000313" key="9">
    <source>
        <dbReference type="EMBL" id="KGF35944.1"/>
    </source>
</evidence>